<evidence type="ECO:0000313" key="1">
    <source>
        <dbReference type="EMBL" id="CAJ1965492.1"/>
    </source>
</evidence>
<name>A0AA86SMG6_9FABA</name>
<dbReference type="AlphaFoldDB" id="A0AA86SMG6"/>
<dbReference type="Proteomes" id="UP001189624">
    <property type="component" value="Chromosome 6"/>
</dbReference>
<organism evidence="1 2">
    <name type="scientific">Sphenostylis stenocarpa</name>
    <dbReference type="NCBI Taxonomy" id="92480"/>
    <lineage>
        <taxon>Eukaryota</taxon>
        <taxon>Viridiplantae</taxon>
        <taxon>Streptophyta</taxon>
        <taxon>Embryophyta</taxon>
        <taxon>Tracheophyta</taxon>
        <taxon>Spermatophyta</taxon>
        <taxon>Magnoliopsida</taxon>
        <taxon>eudicotyledons</taxon>
        <taxon>Gunneridae</taxon>
        <taxon>Pentapetalae</taxon>
        <taxon>rosids</taxon>
        <taxon>fabids</taxon>
        <taxon>Fabales</taxon>
        <taxon>Fabaceae</taxon>
        <taxon>Papilionoideae</taxon>
        <taxon>50 kb inversion clade</taxon>
        <taxon>NPAAA clade</taxon>
        <taxon>indigoferoid/millettioid clade</taxon>
        <taxon>Phaseoleae</taxon>
        <taxon>Sphenostylis</taxon>
    </lineage>
</organism>
<reference evidence="1" key="1">
    <citation type="submission" date="2023-10" db="EMBL/GenBank/DDBJ databases">
        <authorList>
            <person name="Domelevo Entfellner J.-B."/>
        </authorList>
    </citation>
    <scope>NUCLEOTIDE SEQUENCE</scope>
</reference>
<keyword evidence="2" id="KW-1185">Reference proteome</keyword>
<gene>
    <name evidence="1" type="ORF">AYBTSS11_LOCUS20870</name>
</gene>
<dbReference type="EMBL" id="OY731403">
    <property type="protein sequence ID" value="CAJ1965492.1"/>
    <property type="molecule type" value="Genomic_DNA"/>
</dbReference>
<accession>A0AA86SMG6</accession>
<protein>
    <submittedName>
        <fullName evidence="1">Uncharacterized protein</fullName>
    </submittedName>
</protein>
<evidence type="ECO:0000313" key="2">
    <source>
        <dbReference type="Proteomes" id="UP001189624"/>
    </source>
</evidence>
<feature type="non-terminal residue" evidence="1">
    <location>
        <position position="72"/>
    </location>
</feature>
<proteinExistence type="predicted"/>
<dbReference type="Gramene" id="rna-AYBTSS11_LOCUS20870">
    <property type="protein sequence ID" value="CAJ1965492.1"/>
    <property type="gene ID" value="gene-AYBTSS11_LOCUS20870"/>
</dbReference>
<sequence length="72" mass="8031">MDVTNRDQTSWSLVYFGEPAEPVTHGITKHGFPFLSLPELGFPLCSSFRPFVSSKPLIKRKLISAVLTVILL</sequence>